<evidence type="ECO:0000313" key="3">
    <source>
        <dbReference type="Proteomes" id="UP000050525"/>
    </source>
</evidence>
<reference evidence="2 3" key="1">
    <citation type="journal article" date="2012" name="Genome Biol.">
        <title>Sequencing three crocodilian genomes to illuminate the evolution of archosaurs and amniotes.</title>
        <authorList>
            <person name="St John J.A."/>
            <person name="Braun E.L."/>
            <person name="Isberg S.R."/>
            <person name="Miles L.G."/>
            <person name="Chong A.Y."/>
            <person name="Gongora J."/>
            <person name="Dalzell P."/>
            <person name="Moran C."/>
            <person name="Bed'hom B."/>
            <person name="Abzhanov A."/>
            <person name="Burgess S.C."/>
            <person name="Cooksey A.M."/>
            <person name="Castoe T.A."/>
            <person name="Crawford N.G."/>
            <person name="Densmore L.D."/>
            <person name="Drew J.C."/>
            <person name="Edwards S.V."/>
            <person name="Faircloth B.C."/>
            <person name="Fujita M.K."/>
            <person name="Greenwold M.J."/>
            <person name="Hoffmann F.G."/>
            <person name="Howard J.M."/>
            <person name="Iguchi T."/>
            <person name="Janes D.E."/>
            <person name="Khan S.Y."/>
            <person name="Kohno S."/>
            <person name="de Koning A.J."/>
            <person name="Lance S.L."/>
            <person name="McCarthy F.M."/>
            <person name="McCormack J.E."/>
            <person name="Merchant M.E."/>
            <person name="Peterson D.G."/>
            <person name="Pollock D.D."/>
            <person name="Pourmand N."/>
            <person name="Raney B.J."/>
            <person name="Roessler K.A."/>
            <person name="Sanford J.R."/>
            <person name="Sawyer R.H."/>
            <person name="Schmidt C.J."/>
            <person name="Triplett E.W."/>
            <person name="Tuberville T.D."/>
            <person name="Venegas-Anaya M."/>
            <person name="Howard J.T."/>
            <person name="Jarvis E.D."/>
            <person name="Guillette L.J.Jr."/>
            <person name="Glenn T.C."/>
            <person name="Green R.E."/>
            <person name="Ray D.A."/>
        </authorList>
    </citation>
    <scope>NUCLEOTIDE SEQUENCE [LARGE SCALE GENOMIC DNA]</scope>
    <source>
        <strain evidence="2">KSC_2009_1</strain>
    </source>
</reference>
<sequence>MWLPLRTLCPGICPFSCTYAWYSTAGPLHHPVTKSVDSEREERLETKPFMVPPSSSVQSPGLLHSASGWPGCQQQLSPELSALPVFRGQSDCGSRSRSRQACRWAGVNH</sequence>
<organism evidence="2 3">
    <name type="scientific">Alligator mississippiensis</name>
    <name type="common">American alligator</name>
    <dbReference type="NCBI Taxonomy" id="8496"/>
    <lineage>
        <taxon>Eukaryota</taxon>
        <taxon>Metazoa</taxon>
        <taxon>Chordata</taxon>
        <taxon>Craniata</taxon>
        <taxon>Vertebrata</taxon>
        <taxon>Euteleostomi</taxon>
        <taxon>Archelosauria</taxon>
        <taxon>Archosauria</taxon>
        <taxon>Crocodylia</taxon>
        <taxon>Alligatoridae</taxon>
        <taxon>Alligatorinae</taxon>
        <taxon>Alligator</taxon>
    </lineage>
</organism>
<accession>A0A151P9Y7</accession>
<dbReference type="AlphaFoldDB" id="A0A151P9Y7"/>
<evidence type="ECO:0000313" key="2">
    <source>
        <dbReference type="EMBL" id="KYO45565.1"/>
    </source>
</evidence>
<evidence type="ECO:0000256" key="1">
    <source>
        <dbReference type="SAM" id="MobiDB-lite"/>
    </source>
</evidence>
<dbReference type="Proteomes" id="UP000050525">
    <property type="component" value="Unassembled WGS sequence"/>
</dbReference>
<keyword evidence="3" id="KW-1185">Reference proteome</keyword>
<feature type="region of interest" description="Disordered" evidence="1">
    <location>
        <begin position="41"/>
        <end position="62"/>
    </location>
</feature>
<comment type="caution">
    <text evidence="2">The sequence shown here is derived from an EMBL/GenBank/DDBJ whole genome shotgun (WGS) entry which is preliminary data.</text>
</comment>
<dbReference type="EMBL" id="AKHW03000562">
    <property type="protein sequence ID" value="KYO45565.1"/>
    <property type="molecule type" value="Genomic_DNA"/>
</dbReference>
<name>A0A151P9Y7_ALLMI</name>
<gene>
    <name evidence="2" type="ORF">Y1Q_0007696</name>
</gene>
<protein>
    <submittedName>
        <fullName evidence="2">Uncharacterized protein</fullName>
    </submittedName>
</protein>
<feature type="region of interest" description="Disordered" evidence="1">
    <location>
        <begin position="88"/>
        <end position="109"/>
    </location>
</feature>
<proteinExistence type="predicted"/>